<dbReference type="AlphaFoldDB" id="A0A0G2ESI2"/>
<reference evidence="1 2" key="1">
    <citation type="submission" date="2015-05" db="EMBL/GenBank/DDBJ databases">
        <title>Distinctive expansion of gene families associated with plant cell wall degradation and secondary metabolism in the genomes of grapevine trunk pathogens.</title>
        <authorList>
            <person name="Lawrence D.P."/>
            <person name="Travadon R."/>
            <person name="Rolshausen P.E."/>
            <person name="Baumgartner K."/>
        </authorList>
    </citation>
    <scope>NUCLEOTIDE SEQUENCE [LARGE SCALE GENOMIC DNA]</scope>
    <source>
        <strain evidence="1">UCRPC4</strain>
    </source>
</reference>
<dbReference type="EMBL" id="LCWF01000049">
    <property type="protein sequence ID" value="KKY25126.1"/>
    <property type="molecule type" value="Genomic_DNA"/>
</dbReference>
<proteinExistence type="predicted"/>
<evidence type="ECO:0000313" key="2">
    <source>
        <dbReference type="Proteomes" id="UP000053317"/>
    </source>
</evidence>
<gene>
    <name evidence="1" type="ORF">UCRPC4_g02067</name>
</gene>
<reference evidence="1 2" key="2">
    <citation type="submission" date="2015-05" db="EMBL/GenBank/DDBJ databases">
        <authorList>
            <person name="Morales-Cruz A."/>
            <person name="Amrine K.C."/>
            <person name="Cantu D."/>
        </authorList>
    </citation>
    <scope>NUCLEOTIDE SEQUENCE [LARGE SCALE GENOMIC DNA]</scope>
    <source>
        <strain evidence="1">UCRPC4</strain>
    </source>
</reference>
<evidence type="ECO:0000313" key="1">
    <source>
        <dbReference type="EMBL" id="KKY25126.1"/>
    </source>
</evidence>
<name>A0A0G2ESI2_PHACM</name>
<dbReference type="OrthoDB" id="5025471at2759"/>
<accession>A0A0G2ESI2</accession>
<protein>
    <submittedName>
        <fullName evidence="1">Uncharacterized protein</fullName>
    </submittedName>
</protein>
<dbReference type="Gene3D" id="2.60.270.50">
    <property type="match status" value="1"/>
</dbReference>
<dbReference type="Proteomes" id="UP000053317">
    <property type="component" value="Unassembled WGS sequence"/>
</dbReference>
<keyword evidence="2" id="KW-1185">Reference proteome</keyword>
<comment type="caution">
    <text evidence="1">The sequence shown here is derived from an EMBL/GenBank/DDBJ whole genome shotgun (WGS) entry which is preliminary data.</text>
</comment>
<organism evidence="1 2">
    <name type="scientific">Phaeomoniella chlamydospora</name>
    <name type="common">Phaeoacremonium chlamydosporum</name>
    <dbReference type="NCBI Taxonomy" id="158046"/>
    <lineage>
        <taxon>Eukaryota</taxon>
        <taxon>Fungi</taxon>
        <taxon>Dikarya</taxon>
        <taxon>Ascomycota</taxon>
        <taxon>Pezizomycotina</taxon>
        <taxon>Eurotiomycetes</taxon>
        <taxon>Chaetothyriomycetidae</taxon>
        <taxon>Phaeomoniellales</taxon>
        <taxon>Phaeomoniellaceae</taxon>
        <taxon>Phaeomoniella</taxon>
    </lineage>
</organism>
<sequence length="155" mass="16917">MSNDQENPDVEALAKNQIWFRVENNTAFELVSESSFADWGDVSEPPSSGSGGHVVSSRSPFTGSAGMVGYSIVGGSETMYLRFLGSNPYLSAKPNYSTSAVLDRDAPIDQPNYNWLYYREEKDDSKPFEGGSLKVTSQIGQADEAIAIFTVNLIK</sequence>